<accession>A0A1I8ESC2</accession>
<evidence type="ECO:0000259" key="2">
    <source>
        <dbReference type="Pfam" id="PF07741"/>
    </source>
</evidence>
<dbReference type="STRING" id="6293.A0A1I8ESC2"/>
<feature type="compositionally biased region" description="Basic and acidic residues" evidence="1">
    <location>
        <begin position="151"/>
        <end position="170"/>
    </location>
</feature>
<evidence type="ECO:0000313" key="3">
    <source>
        <dbReference type="WBParaSite" id="maker-PairedContig_4403-snap-gene-0.4-mRNA-1"/>
    </source>
</evidence>
<feature type="region of interest" description="Disordered" evidence="1">
    <location>
        <begin position="395"/>
        <end position="477"/>
    </location>
</feature>
<feature type="compositionally biased region" description="Polar residues" evidence="1">
    <location>
        <begin position="455"/>
        <end position="472"/>
    </location>
</feature>
<organism evidence="3">
    <name type="scientific">Wuchereria bancrofti</name>
    <dbReference type="NCBI Taxonomy" id="6293"/>
    <lineage>
        <taxon>Eukaryota</taxon>
        <taxon>Metazoa</taxon>
        <taxon>Ecdysozoa</taxon>
        <taxon>Nematoda</taxon>
        <taxon>Chromadorea</taxon>
        <taxon>Rhabditida</taxon>
        <taxon>Spirurina</taxon>
        <taxon>Spiruromorpha</taxon>
        <taxon>Filarioidea</taxon>
        <taxon>Onchocercidae</taxon>
        <taxon>Wuchereria</taxon>
    </lineage>
</organism>
<dbReference type="InterPro" id="IPR011665">
    <property type="entry name" value="BRF1_TBP-bd_dom"/>
</dbReference>
<protein>
    <submittedName>
        <fullName evidence="3">BRF1 domain-containing protein</fullName>
    </submittedName>
</protein>
<sequence>MQNKVLQMPPMEAEVERALEKRRKERFKRTQYARMMSGSLGSESDELTPADALVRNEIVDLVFSAARSATPLSDAGMSSTYAPSLVSLGIAPVKSEVEPIAETKSEKLNSNGELDLEGIDDDEINTYILTKEEVDLKTRFWMKLNGEHLKEMERRRREREEEEREKDNSSKKRRRTNGIRKKEPIVAATAQEAMEKVIHEKKLSNKINYDILKEIEDADETVIKPEIDCSISDTKEETSEASDRSFKDRSVKDLSMTNEESTLFVGEMKTNIRKCTDAQCQPSNSIKSNTTITESNISPTKMNHYSLSVPQSETDGRDSFQAGTSDSTAKFSSKVSRFTGKKRPAKLIVEESSESLGFDSKNTTITETSEKPHMIKRRYAKMKPNLKCVQKCGKSIDQDGQKSPLAVLPEVSGEGNVEDEDRQQRKEDTEVPSTSEISRMETVNAKGVSKEPPVQSISKICSGKTNSSTTEVDTVKKTKSRYMKVKPNLIKRAETKASKKS</sequence>
<proteinExistence type="predicted"/>
<feature type="region of interest" description="Disordered" evidence="1">
    <location>
        <begin position="280"/>
        <end position="338"/>
    </location>
</feature>
<dbReference type="Pfam" id="PF07741">
    <property type="entry name" value="BRF1"/>
    <property type="match status" value="1"/>
</dbReference>
<name>A0A1I8ESC2_WUCBA</name>
<feature type="compositionally biased region" description="Polar residues" evidence="1">
    <location>
        <begin position="280"/>
        <end position="313"/>
    </location>
</feature>
<dbReference type="AlphaFoldDB" id="A0A1I8ESC2"/>
<feature type="domain" description="Brf1 TBP-binding" evidence="2">
    <location>
        <begin position="118"/>
        <end position="215"/>
    </location>
</feature>
<dbReference type="WBParaSite" id="maker-PairedContig_4403-snap-gene-0.4-mRNA-1">
    <property type="protein sequence ID" value="maker-PairedContig_4403-snap-gene-0.4-mRNA-1"/>
    <property type="gene ID" value="maker-PairedContig_4403-snap-gene-0.4"/>
</dbReference>
<evidence type="ECO:0000256" key="1">
    <source>
        <dbReference type="SAM" id="MobiDB-lite"/>
    </source>
</evidence>
<reference evidence="3" key="1">
    <citation type="submission" date="2016-11" db="UniProtKB">
        <authorList>
            <consortium name="WormBaseParasite"/>
        </authorList>
    </citation>
    <scope>IDENTIFICATION</scope>
    <source>
        <strain evidence="3">pt0022</strain>
    </source>
</reference>
<feature type="region of interest" description="Disordered" evidence="1">
    <location>
        <begin position="151"/>
        <end position="181"/>
    </location>
</feature>
<feature type="compositionally biased region" description="Polar residues" evidence="1">
    <location>
        <begin position="321"/>
        <end position="336"/>
    </location>
</feature>
<dbReference type="Gene3D" id="1.20.5.650">
    <property type="entry name" value="Single helix bin"/>
    <property type="match status" value="1"/>
</dbReference>